<dbReference type="SMART" id="SM00861">
    <property type="entry name" value="Transket_pyr"/>
    <property type="match status" value="1"/>
</dbReference>
<dbReference type="CDD" id="cd02012">
    <property type="entry name" value="TPP_TK"/>
    <property type="match status" value="1"/>
</dbReference>
<evidence type="ECO:0000256" key="15">
    <source>
        <dbReference type="ARBA" id="ARBA00023052"/>
    </source>
</evidence>
<evidence type="ECO:0000256" key="9">
    <source>
        <dbReference type="ARBA" id="ARBA00013152"/>
    </source>
</evidence>
<evidence type="ECO:0000256" key="3">
    <source>
        <dbReference type="ARBA" id="ARBA00001941"/>
    </source>
</evidence>
<comment type="catalytic activity">
    <reaction evidence="16">
        <text>D-sedoheptulose 7-phosphate + D-glyceraldehyde 3-phosphate = aldehydo-D-ribose 5-phosphate + D-xylulose 5-phosphate</text>
        <dbReference type="Rhea" id="RHEA:10508"/>
        <dbReference type="ChEBI" id="CHEBI:57483"/>
        <dbReference type="ChEBI" id="CHEBI:57737"/>
        <dbReference type="ChEBI" id="CHEBI:58273"/>
        <dbReference type="ChEBI" id="CHEBI:59776"/>
        <dbReference type="EC" id="2.2.1.1"/>
    </reaction>
</comment>
<dbReference type="InterPro" id="IPR005478">
    <property type="entry name" value="Transketolase_bac-like"/>
</dbReference>
<evidence type="ECO:0000256" key="19">
    <source>
        <dbReference type="PIRSR" id="PIRSR605478-2"/>
    </source>
</evidence>
<dbReference type="InterPro" id="IPR005474">
    <property type="entry name" value="Transketolase_N"/>
</dbReference>
<feature type="binding site" evidence="19">
    <location>
        <position position="524"/>
    </location>
    <ligand>
        <name>substrate</name>
    </ligand>
</feature>
<reference evidence="24" key="1">
    <citation type="journal article" date="2021" name="PeerJ">
        <title>Extensive microbial diversity within the chicken gut microbiome revealed by metagenomics and culture.</title>
        <authorList>
            <person name="Gilroy R."/>
            <person name="Ravi A."/>
            <person name="Getino M."/>
            <person name="Pursley I."/>
            <person name="Horton D.L."/>
            <person name="Alikhan N.F."/>
            <person name="Baker D."/>
            <person name="Gharbi K."/>
            <person name="Hall N."/>
            <person name="Watson M."/>
            <person name="Adriaenssens E.M."/>
            <person name="Foster-Nyarko E."/>
            <person name="Jarju S."/>
            <person name="Secka A."/>
            <person name="Antonio M."/>
            <person name="Oren A."/>
            <person name="Chaudhuri R.R."/>
            <person name="La Ragione R."/>
            <person name="Hildebrand F."/>
            <person name="Pallen M.J."/>
        </authorList>
    </citation>
    <scope>NUCLEOTIDE SEQUENCE</scope>
    <source>
        <strain evidence="24">ChiHjej13B12-752</strain>
    </source>
</reference>
<dbReference type="Pfam" id="PF00456">
    <property type="entry name" value="Transketolase_N"/>
    <property type="match status" value="1"/>
</dbReference>
<dbReference type="InterPro" id="IPR009014">
    <property type="entry name" value="Transketo_C/PFOR_II"/>
</dbReference>
<dbReference type="Pfam" id="PF02779">
    <property type="entry name" value="Transket_pyr"/>
    <property type="match status" value="1"/>
</dbReference>
<evidence type="ECO:0000256" key="16">
    <source>
        <dbReference type="ARBA" id="ARBA00049473"/>
    </source>
</evidence>
<feature type="active site" description="Proton donor" evidence="18">
    <location>
        <position position="416"/>
    </location>
</feature>
<dbReference type="InterPro" id="IPR020826">
    <property type="entry name" value="Transketolase_BS"/>
</dbReference>
<feature type="binding site" evidence="19">
    <location>
        <position position="32"/>
    </location>
    <ligand>
        <name>substrate</name>
    </ligand>
</feature>
<dbReference type="FunFam" id="3.40.50.970:FF:000081">
    <property type="entry name" value="Transketolase"/>
    <property type="match status" value="1"/>
</dbReference>
<dbReference type="InterPro" id="IPR029061">
    <property type="entry name" value="THDP-binding"/>
</dbReference>
<evidence type="ECO:0000313" key="24">
    <source>
        <dbReference type="EMBL" id="HIW12344.1"/>
    </source>
</evidence>
<feature type="binding site" evidence="19">
    <location>
        <position position="361"/>
    </location>
    <ligand>
        <name>substrate</name>
    </ligand>
</feature>
<evidence type="ECO:0000256" key="7">
    <source>
        <dbReference type="ARBA" id="ARBA00007131"/>
    </source>
</evidence>
<dbReference type="EC" id="2.2.1.1" evidence="9 17"/>
<comment type="subunit">
    <text evidence="8">Homodimer.</text>
</comment>
<comment type="function">
    <text evidence="4">Catalyzes the transfer of a two-carbon ketol group from a ketose donor to an aldose acceptor, via a covalent intermediate with the cofactor thiamine pyrophosphate.</text>
</comment>
<evidence type="ECO:0000256" key="14">
    <source>
        <dbReference type="ARBA" id="ARBA00022842"/>
    </source>
</evidence>
<evidence type="ECO:0000256" key="10">
    <source>
        <dbReference type="ARBA" id="ARBA00016662"/>
    </source>
</evidence>
<dbReference type="SUPFAM" id="SSF52518">
    <property type="entry name" value="Thiamin diphosphate-binding fold (THDP-binding)"/>
    <property type="match status" value="2"/>
</dbReference>
<accession>A0A9D1QGQ5</accession>
<dbReference type="InterPro" id="IPR033247">
    <property type="entry name" value="Transketolase_fam"/>
</dbReference>
<feature type="binding site" evidence="21">
    <location>
        <position position="193"/>
    </location>
    <ligand>
        <name>Mg(2+)</name>
        <dbReference type="ChEBI" id="CHEBI:18420"/>
    </ligand>
</feature>
<evidence type="ECO:0000256" key="21">
    <source>
        <dbReference type="PIRSR" id="PIRSR605478-4"/>
    </source>
</evidence>
<reference evidence="24" key="2">
    <citation type="submission" date="2021-04" db="EMBL/GenBank/DDBJ databases">
        <authorList>
            <person name="Gilroy R."/>
        </authorList>
    </citation>
    <scope>NUCLEOTIDE SEQUENCE</scope>
    <source>
        <strain evidence="24">ChiHjej13B12-752</strain>
    </source>
</reference>
<comment type="pathway">
    <text evidence="5">Carbohydrate degradation; pentose phosphate pathway.</text>
</comment>
<evidence type="ECO:0000256" key="6">
    <source>
        <dbReference type="ARBA" id="ARBA00005215"/>
    </source>
</evidence>
<feature type="binding site" evidence="20">
    <location>
        <position position="191"/>
    </location>
    <ligand>
        <name>thiamine diphosphate</name>
        <dbReference type="ChEBI" id="CHEBI:58937"/>
    </ligand>
</feature>
<evidence type="ECO:0000313" key="25">
    <source>
        <dbReference type="Proteomes" id="UP000823989"/>
    </source>
</evidence>
<feature type="site" description="Important for catalytic activity" evidence="22">
    <location>
        <position position="32"/>
    </location>
</feature>
<feature type="binding site" evidence="21">
    <location>
        <position position="161"/>
    </location>
    <ligand>
        <name>Mg(2+)</name>
        <dbReference type="ChEBI" id="CHEBI:18420"/>
    </ligand>
</feature>
<keyword evidence="12 21" id="KW-0479">Metal-binding</keyword>
<dbReference type="Proteomes" id="UP000823989">
    <property type="component" value="Unassembled WGS sequence"/>
</dbReference>
<dbReference type="Pfam" id="PF22613">
    <property type="entry name" value="Transketolase_C_1"/>
    <property type="match status" value="1"/>
</dbReference>
<evidence type="ECO:0000256" key="5">
    <source>
        <dbReference type="ARBA" id="ARBA00004959"/>
    </source>
</evidence>
<dbReference type="NCBIfam" id="TIGR00232">
    <property type="entry name" value="tktlase_bact"/>
    <property type="match status" value="1"/>
</dbReference>
<evidence type="ECO:0000256" key="13">
    <source>
        <dbReference type="ARBA" id="ARBA00022837"/>
    </source>
</evidence>
<evidence type="ECO:0000256" key="17">
    <source>
        <dbReference type="NCBIfam" id="TIGR00232"/>
    </source>
</evidence>
<comment type="similarity">
    <text evidence="7">Belongs to the transketolase family.</text>
</comment>
<proteinExistence type="inferred from homology"/>
<feature type="binding site" evidence="20">
    <location>
        <position position="162"/>
    </location>
    <ligand>
        <name>thiamine diphosphate</name>
        <dbReference type="ChEBI" id="CHEBI:58937"/>
    </ligand>
</feature>
<dbReference type="GO" id="GO:0006098">
    <property type="term" value="P:pentose-phosphate shunt"/>
    <property type="evidence" value="ECO:0007669"/>
    <property type="project" value="TreeGrafter"/>
</dbReference>
<comment type="cofactor">
    <cofactor evidence="2">
        <name>Mn(2+)</name>
        <dbReference type="ChEBI" id="CHEBI:29035"/>
    </cofactor>
</comment>
<dbReference type="FunFam" id="3.40.50.920:FF:000003">
    <property type="entry name" value="Transketolase"/>
    <property type="match status" value="1"/>
</dbReference>
<gene>
    <name evidence="24" type="primary">tkt</name>
    <name evidence="24" type="ORF">H9891_04200</name>
</gene>
<comment type="pathway">
    <text evidence="6">Carbohydrate biosynthesis; Calvin cycle.</text>
</comment>
<keyword evidence="14 21" id="KW-0460">Magnesium</keyword>
<feature type="binding site" evidence="19">
    <location>
        <position position="388"/>
    </location>
    <ligand>
        <name>substrate</name>
    </ligand>
</feature>
<dbReference type="InterPro" id="IPR005475">
    <property type="entry name" value="Transketolase-like_Pyr-bd"/>
</dbReference>
<feature type="binding site" evidence="19">
    <location>
        <position position="465"/>
    </location>
    <ligand>
        <name>substrate</name>
    </ligand>
</feature>
<comment type="cofactor">
    <cofactor evidence="1">
        <name>Ca(2+)</name>
        <dbReference type="ChEBI" id="CHEBI:29108"/>
    </cofactor>
</comment>
<feature type="binding site" evidence="20">
    <location>
        <position position="72"/>
    </location>
    <ligand>
        <name>thiamine diphosphate</name>
        <dbReference type="ChEBI" id="CHEBI:58937"/>
    </ligand>
</feature>
<feature type="domain" description="Transketolase-like pyrimidine-binding" evidence="23">
    <location>
        <begin position="358"/>
        <end position="529"/>
    </location>
</feature>
<protein>
    <recommendedName>
        <fullName evidence="10 17">Transketolase</fullName>
        <ecNumber evidence="9 17">2.2.1.1</ecNumber>
    </recommendedName>
</protein>
<evidence type="ECO:0000256" key="18">
    <source>
        <dbReference type="PIRSR" id="PIRSR605478-1"/>
    </source>
</evidence>
<feature type="binding site" evidence="19">
    <location>
        <position position="477"/>
    </location>
    <ligand>
        <name>substrate</name>
    </ligand>
</feature>
<dbReference type="PANTHER" id="PTHR43522:SF2">
    <property type="entry name" value="TRANSKETOLASE 1-RELATED"/>
    <property type="match status" value="1"/>
</dbReference>
<comment type="caution">
    <text evidence="24">The sequence shown here is derived from an EMBL/GenBank/DDBJ whole genome shotgun (WGS) entry which is preliminary data.</text>
</comment>
<evidence type="ECO:0000256" key="1">
    <source>
        <dbReference type="ARBA" id="ARBA00001913"/>
    </source>
</evidence>
<dbReference type="PANTHER" id="PTHR43522">
    <property type="entry name" value="TRANSKETOLASE"/>
    <property type="match status" value="1"/>
</dbReference>
<evidence type="ECO:0000256" key="20">
    <source>
        <dbReference type="PIRSR" id="PIRSR605478-3"/>
    </source>
</evidence>
<feature type="binding site" evidence="19">
    <location>
        <position position="473"/>
    </location>
    <ligand>
        <name>substrate</name>
    </ligand>
</feature>
<evidence type="ECO:0000256" key="22">
    <source>
        <dbReference type="PIRSR" id="PIRSR605478-5"/>
    </source>
</evidence>
<comment type="cofactor">
    <cofactor evidence="20">
        <name>thiamine diphosphate</name>
        <dbReference type="ChEBI" id="CHEBI:58937"/>
    </cofactor>
    <text evidence="20">Binds 1 thiamine pyrophosphate per subunit. During the reaction, the substrate forms a covalent intermediate with the cofactor.</text>
</comment>
<evidence type="ECO:0000256" key="2">
    <source>
        <dbReference type="ARBA" id="ARBA00001936"/>
    </source>
</evidence>
<comment type="cofactor">
    <cofactor evidence="3">
        <name>Co(2+)</name>
        <dbReference type="ChEBI" id="CHEBI:48828"/>
    </cofactor>
</comment>
<keyword evidence="11 24" id="KW-0808">Transferase</keyword>
<evidence type="ECO:0000256" key="12">
    <source>
        <dbReference type="ARBA" id="ARBA00022723"/>
    </source>
</evidence>
<dbReference type="GO" id="GO:0046872">
    <property type="term" value="F:metal ion binding"/>
    <property type="evidence" value="ECO:0007669"/>
    <property type="project" value="UniProtKB-KW"/>
</dbReference>
<dbReference type="AlphaFoldDB" id="A0A9D1QGQ5"/>
<dbReference type="PROSITE" id="PS00802">
    <property type="entry name" value="TRANSKETOLASE_2"/>
    <property type="match status" value="1"/>
</dbReference>
<feature type="site" description="Important for catalytic activity" evidence="22">
    <location>
        <position position="267"/>
    </location>
</feature>
<dbReference type="GO" id="GO:0005829">
    <property type="term" value="C:cytosol"/>
    <property type="evidence" value="ECO:0007669"/>
    <property type="project" value="TreeGrafter"/>
</dbReference>
<evidence type="ECO:0000259" key="23">
    <source>
        <dbReference type="SMART" id="SM00861"/>
    </source>
</evidence>
<feature type="binding site" evidence="19">
    <location>
        <position position="267"/>
    </location>
    <ligand>
        <name>substrate</name>
    </ligand>
</feature>
<dbReference type="Gene3D" id="3.40.50.920">
    <property type="match status" value="1"/>
</dbReference>
<feature type="binding site" evidence="20">
    <location>
        <begin position="120"/>
        <end position="122"/>
    </location>
    <ligand>
        <name>thiamine diphosphate</name>
        <dbReference type="ChEBI" id="CHEBI:58937"/>
    </ligand>
</feature>
<dbReference type="EMBL" id="DXHR01000012">
    <property type="protein sequence ID" value="HIW12344.1"/>
    <property type="molecule type" value="Genomic_DNA"/>
</dbReference>
<evidence type="ECO:0000256" key="4">
    <source>
        <dbReference type="ARBA" id="ARBA00002931"/>
    </source>
</evidence>
<name>A0A9D1QGQ5_9STAP</name>
<feature type="binding site" evidence="21">
    <location>
        <position position="191"/>
    </location>
    <ligand>
        <name>Mg(2+)</name>
        <dbReference type="ChEBI" id="CHEBI:18420"/>
    </ligand>
</feature>
<organism evidence="24 25">
    <name type="scientific">Candidatus Salinicoccus stercoripullorum</name>
    <dbReference type="NCBI Taxonomy" id="2838756"/>
    <lineage>
        <taxon>Bacteria</taxon>
        <taxon>Bacillati</taxon>
        <taxon>Bacillota</taxon>
        <taxon>Bacilli</taxon>
        <taxon>Bacillales</taxon>
        <taxon>Staphylococcaceae</taxon>
        <taxon>Salinicoccus</taxon>
    </lineage>
</organism>
<feature type="binding site" evidence="20">
    <location>
        <position position="267"/>
    </location>
    <ligand>
        <name>thiamine diphosphate</name>
        <dbReference type="ChEBI" id="CHEBI:58937"/>
    </ligand>
</feature>
<dbReference type="InterPro" id="IPR055152">
    <property type="entry name" value="Transketolase-like_C_2"/>
</dbReference>
<dbReference type="GO" id="GO:0004802">
    <property type="term" value="F:transketolase activity"/>
    <property type="evidence" value="ECO:0007669"/>
    <property type="project" value="UniProtKB-UniRule"/>
</dbReference>
<feature type="binding site" evidence="20">
    <location>
        <position position="441"/>
    </location>
    <ligand>
        <name>thiamine diphosphate</name>
        <dbReference type="ChEBI" id="CHEBI:58937"/>
    </ligand>
</feature>
<comment type="cofactor">
    <cofactor evidence="21">
        <name>Mg(2+)</name>
        <dbReference type="ChEBI" id="CHEBI:18420"/>
    </cofactor>
    <text evidence="21">Binds 1 Mg(2+) ion per subunit. Can also utilize other divalent metal cations, such as Ca(2+), Mn(2+) and Co(2+).</text>
</comment>
<sequence>MNNATDLSISNLSINTIRTLALDSVETAQHGHLGMPLGSAPMAYELWKNHLKVNPENPHWFNRDRFVLSAGHGSILNYILLHLSGYDVTLDDLKGFRQIGSRTPGHPEYGHTEGIEVTTGPLGQGIGHSVGLAIAEKYLSATFNRPGYDIIDHFTYSICGDGDLMEGVSYESASLAGHLKLGKLIVLFDSNDVVLDGDVTDSFSEDIGKRFESMGWQHLFVEDGHDLSAVTTAIDNAKSKTDKPTIIEVKNTIGFGVEHVEGTHNAHSDPVGKEAIQKAKSFYKWEHSEDFFVPEDVYSHFGEIARKGNKTENQWNTLLNDYEESYPDEYSSLRKIIDKNLDVDTADLSELFEGTEKVSTRVASSKLVNHLAEDNVAILGGSADLSKSNKTTLEKFPDFNAENHFRGRNIKFGVREFAMGTIGNALALNHLRPYISTFFVFSDYIRPAIRLSALMKLPVTYVFTHDSVAVGQDGPTHQPVEQLASFRGMPNINVIRPADAIETIGAWMISSESSSTPTLLALGRQDVPVLKQNYELIVEGTRKGAYILAEKEQAEGILIATGSEVHLALEAQDRLSDEGIKVNVVSMPSWELFENQSKEYKNKVLDPSLRKRLSIELGSKLGWKEYVTEDGAVMSVDSFGESGAGADVIQAKGFTVENVVRHYKNL</sequence>
<evidence type="ECO:0000256" key="8">
    <source>
        <dbReference type="ARBA" id="ARBA00011738"/>
    </source>
</evidence>
<keyword evidence="13" id="KW-0106">Calcium</keyword>
<dbReference type="Gene3D" id="3.40.50.970">
    <property type="match status" value="2"/>
</dbReference>
<dbReference type="FunFam" id="3.40.50.970:FF:000045">
    <property type="entry name" value="Transketolase"/>
    <property type="match status" value="1"/>
</dbReference>
<dbReference type="SUPFAM" id="SSF52922">
    <property type="entry name" value="TK C-terminal domain-like"/>
    <property type="match status" value="1"/>
</dbReference>
<dbReference type="CDD" id="cd07033">
    <property type="entry name" value="TPP_PYR_DXS_TK_like"/>
    <property type="match status" value="1"/>
</dbReference>
<evidence type="ECO:0000256" key="11">
    <source>
        <dbReference type="ARBA" id="ARBA00022679"/>
    </source>
</evidence>
<keyword evidence="15 20" id="KW-0786">Thiamine pyrophosphate</keyword>